<evidence type="ECO:0000313" key="2">
    <source>
        <dbReference type="EMBL" id="RQG93092.1"/>
    </source>
</evidence>
<dbReference type="AlphaFoldDB" id="A0A3N6N4I3"/>
<evidence type="ECO:0000256" key="1">
    <source>
        <dbReference type="SAM" id="MobiDB-lite"/>
    </source>
</evidence>
<gene>
    <name evidence="2" type="ORF">EA462_02495</name>
</gene>
<feature type="region of interest" description="Disordered" evidence="1">
    <location>
        <begin position="273"/>
        <end position="292"/>
    </location>
</feature>
<dbReference type="Proteomes" id="UP000273828">
    <property type="component" value="Unassembled WGS sequence"/>
</dbReference>
<dbReference type="Pfam" id="PF20314">
    <property type="entry name" value="DUF6610"/>
    <property type="match status" value="1"/>
</dbReference>
<comment type="caution">
    <text evidence="2">The sequence shown here is derived from an EMBL/GenBank/DDBJ whole genome shotgun (WGS) entry which is preliminary data.</text>
</comment>
<keyword evidence="3" id="KW-1185">Reference proteome</keyword>
<reference evidence="2 3" key="1">
    <citation type="submission" date="2018-10" db="EMBL/GenBank/DDBJ databases">
        <title>Natrarchaeobius chitinivorans gen. nov., sp. nov., and Natrarchaeobius haloalkaliphilus sp. nov., alkaliphilic, chitin-utilizing haloarchaea from hypersaline alkaline lakes.</title>
        <authorList>
            <person name="Sorokin D.Y."/>
            <person name="Elcheninov A.G."/>
            <person name="Kostrikina N.A."/>
            <person name="Bale N.J."/>
            <person name="Sinninghe Damste J.S."/>
            <person name="Khijniak T.V."/>
            <person name="Kublanov I.V."/>
            <person name="Toshchakov S.V."/>
        </authorList>
    </citation>
    <scope>NUCLEOTIDE SEQUENCE [LARGE SCALE GENOMIC DNA]</scope>
    <source>
        <strain evidence="2 3">AArcht-Sl</strain>
    </source>
</reference>
<sequence>MSVPASARYNPTGQNVDVISTVNGGEEASWAIYRGGGLVGMESDNTRPPADVPIDFVDWPFSKDGEQSFEDHLQVVKEEKPMYAVAPDVENGRDVSTVLEYADQLDSHAGVVIVVPKDAHPEDVGDDYRIGIPCQDRFGGVPWSIWEYRNCEQVHLLGGSPVRHADFKHYVNVRSVDTASIVKAAYRGGFWNEGGWHKDTLGFYGSLEASIDGMNRFWNGGVSVFGQERARALPAGTELPEQEREELLTRGEIPDRWLHIKYPIELEAIEDQIDPNENPWPPSDTLGDGDRVPFPGRAAFY</sequence>
<name>A0A3N6N4I3_9EURY</name>
<organism evidence="2 3">
    <name type="scientific">Natrarchaeobius halalkaliphilus</name>
    <dbReference type="NCBI Taxonomy" id="1679091"/>
    <lineage>
        <taxon>Archaea</taxon>
        <taxon>Methanobacteriati</taxon>
        <taxon>Methanobacteriota</taxon>
        <taxon>Stenosarchaea group</taxon>
        <taxon>Halobacteria</taxon>
        <taxon>Halobacteriales</taxon>
        <taxon>Natrialbaceae</taxon>
        <taxon>Natrarchaeobius</taxon>
    </lineage>
</organism>
<evidence type="ECO:0000313" key="3">
    <source>
        <dbReference type="Proteomes" id="UP000273828"/>
    </source>
</evidence>
<proteinExistence type="predicted"/>
<dbReference type="EMBL" id="REFY01000001">
    <property type="protein sequence ID" value="RQG93092.1"/>
    <property type="molecule type" value="Genomic_DNA"/>
</dbReference>
<accession>A0A3N6N4I3</accession>
<dbReference type="InterPro" id="IPR046718">
    <property type="entry name" value="DUF6610"/>
</dbReference>
<protein>
    <submittedName>
        <fullName evidence="2">Uncharacterized protein</fullName>
    </submittedName>
</protein>